<evidence type="ECO:0000313" key="1">
    <source>
        <dbReference type="EMBL" id="EKU50488.1"/>
    </source>
</evidence>
<dbReference type="AlphaFoldDB" id="K9ASX1"/>
<organism evidence="1 2">
    <name type="scientific">Staphylococcus massiliensis S46</name>
    <dbReference type="NCBI Taxonomy" id="1229783"/>
    <lineage>
        <taxon>Bacteria</taxon>
        <taxon>Bacillati</taxon>
        <taxon>Bacillota</taxon>
        <taxon>Bacilli</taxon>
        <taxon>Bacillales</taxon>
        <taxon>Staphylococcaceae</taxon>
        <taxon>Staphylococcus</taxon>
    </lineage>
</organism>
<name>K9ASX1_9STAP</name>
<comment type="caution">
    <text evidence="1">The sequence shown here is derived from an EMBL/GenBank/DDBJ whole genome shotgun (WGS) entry which is preliminary data.</text>
</comment>
<dbReference type="STRING" id="1229783.C273_00665"/>
<keyword evidence="2" id="KW-1185">Reference proteome</keyword>
<proteinExistence type="predicted"/>
<sequence>MTELKSNQETKYKCRREINLFRKISIPGHVILSETSVTFEPLAPIYPLYLDTFRFREMRNVECHKSFNHYHLSFDYHKESVTIRSIKDKGVIDEIMKRSQLTNR</sequence>
<dbReference type="Proteomes" id="UP000009885">
    <property type="component" value="Unassembled WGS sequence"/>
</dbReference>
<dbReference type="PATRIC" id="fig|1229783.3.peg.136"/>
<reference evidence="1 2" key="1">
    <citation type="journal article" date="2013" name="Genome Announc.">
        <title>Genome Sequence of Staphylococcus massiliensis Strain S46, Isolated from the Surface of Healthy Human Skin.</title>
        <authorList>
            <person name="Srivastav R."/>
            <person name="Singh A."/>
            <person name="Jangir P.K."/>
            <person name="Kumari C."/>
            <person name="Muduli S."/>
            <person name="Sharma R."/>
        </authorList>
    </citation>
    <scope>NUCLEOTIDE SEQUENCE [LARGE SCALE GENOMIC DNA]</scope>
    <source>
        <strain evidence="1 2">S46</strain>
    </source>
</reference>
<dbReference type="EMBL" id="AMSQ01000001">
    <property type="protein sequence ID" value="EKU50488.1"/>
    <property type="molecule type" value="Genomic_DNA"/>
</dbReference>
<protein>
    <submittedName>
        <fullName evidence="1">Uncharacterized protein</fullName>
    </submittedName>
</protein>
<dbReference type="RefSeq" id="WP_009381752.1">
    <property type="nucleotide sequence ID" value="NZ_AMSQ01000001.1"/>
</dbReference>
<gene>
    <name evidence="1" type="ORF">C273_00665</name>
</gene>
<accession>K9ASX1</accession>
<evidence type="ECO:0000313" key="2">
    <source>
        <dbReference type="Proteomes" id="UP000009885"/>
    </source>
</evidence>